<protein>
    <submittedName>
        <fullName evidence="3">Uncharacterized protein</fullName>
    </submittedName>
</protein>
<evidence type="ECO:0000256" key="2">
    <source>
        <dbReference type="SAM" id="Phobius"/>
    </source>
</evidence>
<sequence length="269" mass="27565">MTVTDKTTYYTIDCGNFNDTLFWPGSSGCANNNSYTFSADSANTQYLMPNLSPLEPAEKAKAGPETSLTPKKPSVTINCDPLNTASWARCVTTTLYNNEDADDKSIISSTIVTQQSTVHESSLYPVIFTAPGLAAAAAAATPQDTLAPSTTAAPPPTTTSSPSTAAPESTHPPPALTPGAKAGLGVGVPLGVLALGGLGLLLLRGHVKHREHARLSQTEHLVALPAGGEVSEYGAAGKGGGGDAPAADVGGVYEMQGRRSSVRSVELEA</sequence>
<feature type="transmembrane region" description="Helical" evidence="2">
    <location>
        <begin position="182"/>
        <end position="203"/>
    </location>
</feature>
<accession>A0A8H6FF37</accession>
<keyword evidence="4" id="KW-1185">Reference proteome</keyword>
<dbReference type="GeneID" id="59337924"/>
<keyword evidence="2" id="KW-0812">Transmembrane</keyword>
<gene>
    <name evidence="3" type="ORF">HO133_009529</name>
</gene>
<evidence type="ECO:0000313" key="3">
    <source>
        <dbReference type="EMBL" id="KAF6225529.1"/>
    </source>
</evidence>
<evidence type="ECO:0000313" key="4">
    <source>
        <dbReference type="Proteomes" id="UP000593566"/>
    </source>
</evidence>
<keyword evidence="2" id="KW-1133">Transmembrane helix</keyword>
<comment type="caution">
    <text evidence="3">The sequence shown here is derived from an EMBL/GenBank/DDBJ whole genome shotgun (WGS) entry which is preliminary data.</text>
</comment>
<proteinExistence type="predicted"/>
<dbReference type="AlphaFoldDB" id="A0A8H6FF37"/>
<keyword evidence="2" id="KW-0472">Membrane</keyword>
<reference evidence="3 4" key="1">
    <citation type="journal article" date="2020" name="Genomics">
        <title>Complete, high-quality genomes from long-read metagenomic sequencing of two wolf lichen thalli reveals enigmatic genome architecture.</title>
        <authorList>
            <person name="McKenzie S.K."/>
            <person name="Walston R.F."/>
            <person name="Allen J.L."/>
        </authorList>
    </citation>
    <scope>NUCLEOTIDE SEQUENCE [LARGE SCALE GENOMIC DNA]</scope>
    <source>
        <strain evidence="3">WasteWater1</strain>
    </source>
</reference>
<dbReference type="EMBL" id="JACCJB010000007">
    <property type="protein sequence ID" value="KAF6225529.1"/>
    <property type="molecule type" value="Genomic_DNA"/>
</dbReference>
<feature type="compositionally biased region" description="Low complexity" evidence="1">
    <location>
        <begin position="147"/>
        <end position="169"/>
    </location>
</feature>
<name>A0A8H6FF37_9LECA</name>
<feature type="region of interest" description="Disordered" evidence="1">
    <location>
        <begin position="141"/>
        <end position="180"/>
    </location>
</feature>
<evidence type="ECO:0000256" key="1">
    <source>
        <dbReference type="SAM" id="MobiDB-lite"/>
    </source>
</evidence>
<dbReference type="Proteomes" id="UP000593566">
    <property type="component" value="Unassembled WGS sequence"/>
</dbReference>
<dbReference type="RefSeq" id="XP_037154238.1">
    <property type="nucleotide sequence ID" value="XM_037300390.1"/>
</dbReference>
<organism evidence="3 4">
    <name type="scientific">Letharia lupina</name>
    <dbReference type="NCBI Taxonomy" id="560253"/>
    <lineage>
        <taxon>Eukaryota</taxon>
        <taxon>Fungi</taxon>
        <taxon>Dikarya</taxon>
        <taxon>Ascomycota</taxon>
        <taxon>Pezizomycotina</taxon>
        <taxon>Lecanoromycetes</taxon>
        <taxon>OSLEUM clade</taxon>
        <taxon>Lecanoromycetidae</taxon>
        <taxon>Lecanorales</taxon>
        <taxon>Lecanorineae</taxon>
        <taxon>Parmeliaceae</taxon>
        <taxon>Letharia</taxon>
    </lineage>
</organism>